<dbReference type="InterPro" id="IPR053147">
    <property type="entry name" value="Hsp_HslJ-like"/>
</dbReference>
<accession>A0ABW5VFY5</accession>
<dbReference type="Proteomes" id="UP001597532">
    <property type="component" value="Unassembled WGS sequence"/>
</dbReference>
<organism evidence="2 3">
    <name type="scientific">Arenibacter antarcticus</name>
    <dbReference type="NCBI Taxonomy" id="2040469"/>
    <lineage>
        <taxon>Bacteria</taxon>
        <taxon>Pseudomonadati</taxon>
        <taxon>Bacteroidota</taxon>
        <taxon>Flavobacteriia</taxon>
        <taxon>Flavobacteriales</taxon>
        <taxon>Flavobacteriaceae</taxon>
        <taxon>Arenibacter</taxon>
    </lineage>
</organism>
<feature type="domain" description="DUF306" evidence="1">
    <location>
        <begin position="159"/>
        <end position="268"/>
    </location>
</feature>
<reference evidence="3" key="1">
    <citation type="journal article" date="2019" name="Int. J. Syst. Evol. Microbiol.">
        <title>The Global Catalogue of Microorganisms (GCM) 10K type strain sequencing project: providing services to taxonomists for standard genome sequencing and annotation.</title>
        <authorList>
            <consortium name="The Broad Institute Genomics Platform"/>
            <consortium name="The Broad Institute Genome Sequencing Center for Infectious Disease"/>
            <person name="Wu L."/>
            <person name="Ma J."/>
        </authorList>
    </citation>
    <scope>NUCLEOTIDE SEQUENCE [LARGE SCALE GENOMIC DNA]</scope>
    <source>
        <strain evidence="3">KCTC 52924</strain>
    </source>
</reference>
<dbReference type="InterPro" id="IPR005184">
    <property type="entry name" value="DUF306_Meta_HslJ"/>
</dbReference>
<gene>
    <name evidence="2" type="ORF">ACFS1K_09715</name>
</gene>
<dbReference type="PANTHER" id="PTHR35535:SF1">
    <property type="entry name" value="HEAT SHOCK PROTEIN HSLJ"/>
    <property type="match status" value="1"/>
</dbReference>
<dbReference type="Pfam" id="PF03724">
    <property type="entry name" value="META"/>
    <property type="match status" value="2"/>
</dbReference>
<protein>
    <submittedName>
        <fullName evidence="2">META domain-containing protein</fullName>
    </submittedName>
</protein>
<evidence type="ECO:0000313" key="3">
    <source>
        <dbReference type="Proteomes" id="UP001597532"/>
    </source>
</evidence>
<sequence>MKTKLIPILLLTISAISCTTQKKLATETASKSEMEIQASLTDTQWILTELEGEKVDVDQGENKNINFLLNSKDNTFSGFFGCNTGFGSFILEDGNRIRFTNMGTTRMACPDMTIEESQVLEAFHLADNFTLNGNTLSLNVGRRAPLAVFKMAEIQKDLITEKYWKLKTLEGKEVKMADNQEREIYFMLKTDENRVVGFAGCNTFGGEYSLEEGNRIRFTQLLSTLKACPDIAVSEAEFLKVFELSDNYTIDGDTLMLNVGRRAPLAVFEAVYLD</sequence>
<dbReference type="PROSITE" id="PS51257">
    <property type="entry name" value="PROKAR_LIPOPROTEIN"/>
    <property type="match status" value="1"/>
</dbReference>
<feature type="domain" description="DUF306" evidence="1">
    <location>
        <begin position="38"/>
        <end position="150"/>
    </location>
</feature>
<name>A0ABW5VFY5_9FLAO</name>
<proteinExistence type="predicted"/>
<comment type="caution">
    <text evidence="2">The sequence shown here is derived from an EMBL/GenBank/DDBJ whole genome shotgun (WGS) entry which is preliminary data.</text>
</comment>
<evidence type="ECO:0000313" key="2">
    <source>
        <dbReference type="EMBL" id="MFD2790039.1"/>
    </source>
</evidence>
<dbReference type="EMBL" id="JBHUOK010000030">
    <property type="protein sequence ID" value="MFD2790039.1"/>
    <property type="molecule type" value="Genomic_DNA"/>
</dbReference>
<evidence type="ECO:0000259" key="1">
    <source>
        <dbReference type="Pfam" id="PF03724"/>
    </source>
</evidence>
<dbReference type="InterPro" id="IPR038670">
    <property type="entry name" value="HslJ-like_sf"/>
</dbReference>
<keyword evidence="3" id="KW-1185">Reference proteome</keyword>
<dbReference type="Gene3D" id="2.40.128.270">
    <property type="match status" value="2"/>
</dbReference>
<dbReference type="RefSeq" id="WP_251805937.1">
    <property type="nucleotide sequence ID" value="NZ_CP166679.1"/>
</dbReference>
<dbReference type="PANTHER" id="PTHR35535">
    <property type="entry name" value="HEAT SHOCK PROTEIN HSLJ"/>
    <property type="match status" value="1"/>
</dbReference>